<evidence type="ECO:0000313" key="2">
    <source>
        <dbReference type="EMBL" id="CAK9000567.1"/>
    </source>
</evidence>
<evidence type="ECO:0000256" key="1">
    <source>
        <dbReference type="SAM" id="MobiDB-lite"/>
    </source>
</evidence>
<feature type="region of interest" description="Disordered" evidence="1">
    <location>
        <begin position="31"/>
        <end position="190"/>
    </location>
</feature>
<reference evidence="2 3" key="1">
    <citation type="submission" date="2024-02" db="EMBL/GenBank/DDBJ databases">
        <authorList>
            <person name="Chen Y."/>
            <person name="Shah S."/>
            <person name="Dougan E. K."/>
            <person name="Thang M."/>
            <person name="Chan C."/>
        </authorList>
    </citation>
    <scope>NUCLEOTIDE SEQUENCE [LARGE SCALE GENOMIC DNA]</scope>
</reference>
<organism evidence="2 3">
    <name type="scientific">Durusdinium trenchii</name>
    <dbReference type="NCBI Taxonomy" id="1381693"/>
    <lineage>
        <taxon>Eukaryota</taxon>
        <taxon>Sar</taxon>
        <taxon>Alveolata</taxon>
        <taxon>Dinophyceae</taxon>
        <taxon>Suessiales</taxon>
        <taxon>Symbiodiniaceae</taxon>
        <taxon>Durusdinium</taxon>
    </lineage>
</organism>
<evidence type="ECO:0000313" key="3">
    <source>
        <dbReference type="Proteomes" id="UP001642484"/>
    </source>
</evidence>
<feature type="compositionally biased region" description="Basic residues" evidence="1">
    <location>
        <begin position="180"/>
        <end position="189"/>
    </location>
</feature>
<comment type="caution">
    <text evidence="2">The sequence shown here is derived from an EMBL/GenBank/DDBJ whole genome shotgun (WGS) entry which is preliminary data.</text>
</comment>
<feature type="compositionally biased region" description="Acidic residues" evidence="1">
    <location>
        <begin position="34"/>
        <end position="60"/>
    </location>
</feature>
<gene>
    <name evidence="2" type="ORF">CCMP2556_LOCUS6112</name>
</gene>
<name>A0ABP0IGH7_9DINO</name>
<sequence length="226" mass="24876">AQLLSVKEEQDDEEYTEEEWRAWYALNGWTWSDEQADPDPVEPEPEQFELVVTDEDEEDYIPPAGPIKAKQRPPAPPAPSFPPPPPAKKAAARLPPPPPPAVHPVVNRVPTPPLPPPPRPSEPRPPWRSGSDVATARRSTSPSPSSSSRRGSGSETRQGRYVPGGHGYQLASGEYSARGLGRKRARKRGGYAERMKGEMQRLQAERDLDHNALRMAVNLSGHLVLG</sequence>
<dbReference type="Proteomes" id="UP001642484">
    <property type="component" value="Unassembled WGS sequence"/>
</dbReference>
<dbReference type="EMBL" id="CAXAMN010002641">
    <property type="protein sequence ID" value="CAK9000567.1"/>
    <property type="molecule type" value="Genomic_DNA"/>
</dbReference>
<accession>A0ABP0IGH7</accession>
<protein>
    <submittedName>
        <fullName evidence="2">Uncharacterized protein</fullName>
    </submittedName>
</protein>
<feature type="non-terminal residue" evidence="2">
    <location>
        <position position="226"/>
    </location>
</feature>
<feature type="compositionally biased region" description="Low complexity" evidence="1">
    <location>
        <begin position="134"/>
        <end position="154"/>
    </location>
</feature>
<keyword evidence="3" id="KW-1185">Reference proteome</keyword>
<feature type="compositionally biased region" description="Pro residues" evidence="1">
    <location>
        <begin position="73"/>
        <end position="87"/>
    </location>
</feature>
<proteinExistence type="predicted"/>
<feature type="non-terminal residue" evidence="2">
    <location>
        <position position="1"/>
    </location>
</feature>
<feature type="compositionally biased region" description="Pro residues" evidence="1">
    <location>
        <begin position="110"/>
        <end position="126"/>
    </location>
</feature>